<evidence type="ECO:0000313" key="3">
    <source>
        <dbReference type="Proteomes" id="UP000178735"/>
    </source>
</evidence>
<protein>
    <recommendedName>
        <fullName evidence="4">Type II secretion system protein GspG C-terminal domain-containing protein</fullName>
    </recommendedName>
</protein>
<dbReference type="AlphaFoldDB" id="A0A1F7WJ86"/>
<evidence type="ECO:0008006" key="4">
    <source>
        <dbReference type="Google" id="ProtNLM"/>
    </source>
</evidence>
<accession>A0A1F7WJ86</accession>
<organism evidence="2 3">
    <name type="scientific">Candidatus Wallbacteria bacterium GWC2_49_35</name>
    <dbReference type="NCBI Taxonomy" id="1817813"/>
    <lineage>
        <taxon>Bacteria</taxon>
        <taxon>Candidatus Walliibacteriota</taxon>
    </lineage>
</organism>
<dbReference type="InterPro" id="IPR045584">
    <property type="entry name" value="Pilin-like"/>
</dbReference>
<dbReference type="STRING" id="1817813.A2008_07455"/>
<dbReference type="EMBL" id="MGFH01000197">
    <property type="protein sequence ID" value="OGM02893.1"/>
    <property type="molecule type" value="Genomic_DNA"/>
</dbReference>
<reference evidence="2 3" key="1">
    <citation type="journal article" date="2016" name="Nat. Commun.">
        <title>Thousands of microbial genomes shed light on interconnected biogeochemical processes in an aquifer system.</title>
        <authorList>
            <person name="Anantharaman K."/>
            <person name="Brown C.T."/>
            <person name="Hug L.A."/>
            <person name="Sharon I."/>
            <person name="Castelle C.J."/>
            <person name="Probst A.J."/>
            <person name="Thomas B.C."/>
            <person name="Singh A."/>
            <person name="Wilkins M.J."/>
            <person name="Karaoz U."/>
            <person name="Brodie E.L."/>
            <person name="Williams K.H."/>
            <person name="Hubbard S.S."/>
            <person name="Banfield J.F."/>
        </authorList>
    </citation>
    <scope>NUCLEOTIDE SEQUENCE [LARGE SCALE GENOMIC DNA]</scope>
</reference>
<proteinExistence type="predicted"/>
<keyword evidence="1" id="KW-0732">Signal</keyword>
<dbReference type="Gene3D" id="3.30.700.10">
    <property type="entry name" value="Glycoprotein, Type 4 Pilin"/>
    <property type="match status" value="1"/>
</dbReference>
<name>A0A1F7WJ86_9BACT</name>
<comment type="caution">
    <text evidence="2">The sequence shown here is derived from an EMBL/GenBank/DDBJ whole genome shotgun (WGS) entry which is preliminary data.</text>
</comment>
<gene>
    <name evidence="2" type="ORF">A2008_07455</name>
</gene>
<feature type="chain" id="PRO_5009533447" description="Type II secretion system protein GspG C-terminal domain-containing protein" evidence="1">
    <location>
        <begin position="27"/>
        <end position="444"/>
    </location>
</feature>
<evidence type="ECO:0000313" key="2">
    <source>
        <dbReference type="EMBL" id="OGM02893.1"/>
    </source>
</evidence>
<evidence type="ECO:0000256" key="1">
    <source>
        <dbReference type="SAM" id="SignalP"/>
    </source>
</evidence>
<feature type="signal peptide" evidence="1">
    <location>
        <begin position="1"/>
        <end position="26"/>
    </location>
</feature>
<dbReference type="SUPFAM" id="SSF54523">
    <property type="entry name" value="Pili subunits"/>
    <property type="match status" value="1"/>
</dbReference>
<dbReference type="Proteomes" id="UP000178735">
    <property type="component" value="Unassembled WGS sequence"/>
</dbReference>
<sequence>MNGMNGRFLKILASAMLIVVFSFSQAFCADFDFSKLIFRDSPFVLKLNLGSMLSMQKSLEANIPSLKKAQEEIQAEIEKRTGMVITRDVKYLIASVGPEINVSGKKPNNILIVLTGSFNAEKITAEISKEKKISLKIEKKDGIYRILTDKNFQGAFLNENVFVFGSDDAVESVVDGKFKSADLAGETKKIFDESNFFMSFNTAGKLKEDMLKNMGAGTPPIASILLKSLRGLLFFDKHPSLVLKAEFSEKTAADDFKKLIDSFKNMAGIMMSAKEKEEDEKISRASALELLNPELLGMKAAIGAGKTLLGAIDATTDGSSAELKITVPEEFQALLKPGHLPVIAGVTGILAAIAIPNFAKARNEAQLRACKANMMTIEGACELYQMENGTPAMITVNELVEKGYMKNKPVCRAKKDEPVEYKITIGENFDVECPIHGKLSGFSK</sequence>